<evidence type="ECO:0000256" key="17">
    <source>
        <dbReference type="ARBA" id="ARBA00023136"/>
    </source>
</evidence>
<keyword evidence="15" id="KW-0573">Peptidoglycan synthesis</keyword>
<dbReference type="GO" id="GO:0008955">
    <property type="term" value="F:peptidoglycan glycosyltransferase activity"/>
    <property type="evidence" value="ECO:0007669"/>
    <property type="project" value="UniProtKB-EC"/>
</dbReference>
<keyword evidence="9" id="KW-0328">Glycosyltransferase</keyword>
<keyword evidence="18" id="KW-0046">Antibiotic resistance</keyword>
<dbReference type="EC" id="3.4.16.4" evidence="3"/>
<dbReference type="InterPro" id="IPR001264">
    <property type="entry name" value="Glyco_trans_51"/>
</dbReference>
<keyword evidence="13" id="KW-0133">Cell shape</keyword>
<dbReference type="PANTHER" id="PTHR32282">
    <property type="entry name" value="BINDING PROTEIN TRANSPEPTIDASE, PUTATIVE-RELATED"/>
    <property type="match status" value="1"/>
</dbReference>
<comment type="catalytic activity">
    <reaction evidence="21">
        <text>Preferential cleavage: (Ac)2-L-Lys-D-Ala-|-D-Ala. Also transpeptidation of peptidyl-alanyl moieties that are N-acyl substituents of D-alanine.</text>
        <dbReference type="EC" id="3.4.16.4"/>
    </reaction>
</comment>
<dbReference type="GO" id="GO:0046677">
    <property type="term" value="P:response to antibiotic"/>
    <property type="evidence" value="ECO:0007669"/>
    <property type="project" value="UniProtKB-KW"/>
</dbReference>
<keyword evidence="11" id="KW-0812">Transmembrane</keyword>
<keyword evidence="5" id="KW-1003">Cell membrane</keyword>
<evidence type="ECO:0000256" key="8">
    <source>
        <dbReference type="ARBA" id="ARBA00022670"/>
    </source>
</evidence>
<dbReference type="GO" id="GO:0009002">
    <property type="term" value="F:serine-type D-Ala-D-Ala carboxypeptidase activity"/>
    <property type="evidence" value="ECO:0007669"/>
    <property type="project" value="UniProtKB-EC"/>
</dbReference>
<feature type="domain" description="Penicillin-binding protein transpeptidase" evidence="24">
    <location>
        <begin position="445"/>
        <end position="683"/>
    </location>
</feature>
<keyword evidence="14" id="KW-0735">Signal-anchor</keyword>
<protein>
    <recommendedName>
        <fullName evidence="4">Penicillin-binding protein 1A</fullName>
        <ecNumber evidence="22">2.4.99.28</ecNumber>
        <ecNumber evidence="3">3.4.16.4</ecNumber>
    </recommendedName>
</protein>
<evidence type="ECO:0000256" key="23">
    <source>
        <dbReference type="ARBA" id="ARBA00049902"/>
    </source>
</evidence>
<dbReference type="Pfam" id="PF00912">
    <property type="entry name" value="Transgly"/>
    <property type="match status" value="1"/>
</dbReference>
<evidence type="ECO:0000313" key="27">
    <source>
        <dbReference type="EMBL" id="RFT15217.1"/>
    </source>
</evidence>
<keyword evidence="17" id="KW-0472">Membrane</keyword>
<dbReference type="Gene3D" id="1.10.3810.10">
    <property type="entry name" value="Biosynthetic peptidoglycan transglycosylase-like"/>
    <property type="match status" value="1"/>
</dbReference>
<dbReference type="Pfam" id="PF00905">
    <property type="entry name" value="Transpeptidase"/>
    <property type="match status" value="1"/>
</dbReference>
<dbReference type="Proteomes" id="UP000257323">
    <property type="component" value="Unassembled WGS sequence"/>
</dbReference>
<gene>
    <name evidence="27" type="ORF">OP8BY_0512</name>
</gene>
<dbReference type="InterPro" id="IPR001460">
    <property type="entry name" value="PCN-bd_Tpept"/>
</dbReference>
<evidence type="ECO:0000256" key="6">
    <source>
        <dbReference type="ARBA" id="ARBA00022519"/>
    </source>
</evidence>
<evidence type="ECO:0000256" key="21">
    <source>
        <dbReference type="ARBA" id="ARBA00034000"/>
    </source>
</evidence>
<dbReference type="GO" id="GO:0071555">
    <property type="term" value="P:cell wall organization"/>
    <property type="evidence" value="ECO:0007669"/>
    <property type="project" value="UniProtKB-KW"/>
</dbReference>
<evidence type="ECO:0000256" key="3">
    <source>
        <dbReference type="ARBA" id="ARBA00012448"/>
    </source>
</evidence>
<dbReference type="InterPro" id="IPR031376">
    <property type="entry name" value="PCB_OB"/>
</dbReference>
<sequence>MPERKKIVFKIKVPTFNRKKIIRGLLLSLLLLVALALGGMFGAYLAIRENLPDVGELEQIKPKIISVVYSDDGQPAKEFAAERRIQIPYEKIPETLKQAIIATEDPRFFAHKGIDYRGIMRALKEDFFRIILGKTRLHGGSTITQQLARSLFLYPQQTIRRKLKEMFVAMEIERRYTKEKILELYCNQFYLGHGTWGVESAAQLYFGKSATELTLPEAALIAGIFRGPAIYSPYNNPKVTLNRRNHVLNRLAEEGFISRQQAEEFKKQPLEVLPLRRQTVEAGSYFYEEVRKYIERKYGDDVLYRGGLKIYTTLNLNYQKYAEEALDRGLRAQDKKNGWRKDKRNLLAEGKSDLEKIWLDDWDSLAPIPGKTEQAIVLEAGRTEAKVRLKNYTGLMTSKGIEWTKARYLNDLIKPGDVILVEVQSVDEATRTARVNLDQEPAVEGAFIAVDVATGQIKAMVGGYSFKRSQFNRATQALRQTGSAIKPIFYTAALEKGFTPASVIVDEPTNFVDKWTGNPWTPKNYDGEYHGAVTLRTGLEESRNVITAKLLDYISPQVGVEYCRKFGITSTIYPYLSLALGAFEVTLQELVSAFSVFPNKGLRARPYFIIKIEDKDGNILEENLPQTEEVLSPQIAYMMTYLLQGVVQRGTAASAASLNWPLGGKTGTTNKFTDAWFIGFSPSLCAGAWVGYDTKITLGNKQSGAVVALPIWRDFFARVIEDKKKEFLATQPATSSGEEAQTVTNPEAILIEDFEVPPNLVFVTIDRKTGLLASPVCKYPFQEVFLPGTEPNRYCSLQDHLRVLDYYAERKAREERE</sequence>
<dbReference type="GO" id="GO:0008658">
    <property type="term" value="F:penicillin binding"/>
    <property type="evidence" value="ECO:0007669"/>
    <property type="project" value="InterPro"/>
</dbReference>
<dbReference type="Gene3D" id="3.40.710.10">
    <property type="entry name" value="DD-peptidase/beta-lactamase superfamily"/>
    <property type="match status" value="2"/>
</dbReference>
<comment type="subcellular location">
    <subcellularLocation>
        <location evidence="1">Cell inner membrane</location>
        <topology evidence="1">Single-pass type II membrane protein</topology>
    </subcellularLocation>
</comment>
<evidence type="ECO:0000256" key="7">
    <source>
        <dbReference type="ARBA" id="ARBA00022645"/>
    </source>
</evidence>
<dbReference type="NCBIfam" id="TIGR02074">
    <property type="entry name" value="PBP_1a_fam"/>
    <property type="match status" value="1"/>
</dbReference>
<accession>A0A3E2BKQ1</accession>
<feature type="domain" description="Glycosyl transferase family 51" evidence="25">
    <location>
        <begin position="73"/>
        <end position="251"/>
    </location>
</feature>
<evidence type="ECO:0000256" key="16">
    <source>
        <dbReference type="ARBA" id="ARBA00022989"/>
    </source>
</evidence>
<keyword evidence="19" id="KW-0511">Multifunctional enzyme</keyword>
<evidence type="ECO:0000256" key="11">
    <source>
        <dbReference type="ARBA" id="ARBA00022692"/>
    </source>
</evidence>
<evidence type="ECO:0000259" key="26">
    <source>
        <dbReference type="Pfam" id="PF17092"/>
    </source>
</evidence>
<dbReference type="GO" id="GO:0008360">
    <property type="term" value="P:regulation of cell shape"/>
    <property type="evidence" value="ECO:0007669"/>
    <property type="project" value="UniProtKB-KW"/>
</dbReference>
<dbReference type="InterPro" id="IPR036950">
    <property type="entry name" value="PBP_transglycosylase"/>
</dbReference>
<dbReference type="GO" id="GO:0030288">
    <property type="term" value="C:outer membrane-bounded periplasmic space"/>
    <property type="evidence" value="ECO:0007669"/>
    <property type="project" value="TreeGrafter"/>
</dbReference>
<dbReference type="GO" id="GO:0005886">
    <property type="term" value="C:plasma membrane"/>
    <property type="evidence" value="ECO:0007669"/>
    <property type="project" value="UniProtKB-SubCell"/>
</dbReference>
<dbReference type="Pfam" id="PF17092">
    <property type="entry name" value="PCB_OB"/>
    <property type="match status" value="1"/>
</dbReference>
<evidence type="ECO:0000256" key="15">
    <source>
        <dbReference type="ARBA" id="ARBA00022984"/>
    </source>
</evidence>
<evidence type="ECO:0000256" key="18">
    <source>
        <dbReference type="ARBA" id="ARBA00023251"/>
    </source>
</evidence>
<evidence type="ECO:0000256" key="14">
    <source>
        <dbReference type="ARBA" id="ARBA00022968"/>
    </source>
</evidence>
<dbReference type="EC" id="2.4.99.28" evidence="22"/>
<feature type="domain" description="Penicillin-binding protein OB-like" evidence="26">
    <location>
        <begin position="365"/>
        <end position="443"/>
    </location>
</feature>
<dbReference type="GO" id="GO:0006508">
    <property type="term" value="P:proteolysis"/>
    <property type="evidence" value="ECO:0007669"/>
    <property type="project" value="UniProtKB-KW"/>
</dbReference>
<evidence type="ECO:0000256" key="4">
    <source>
        <dbReference type="ARBA" id="ARBA00018638"/>
    </source>
</evidence>
<dbReference type="PANTHER" id="PTHR32282:SF27">
    <property type="entry name" value="PENICILLIN-BINDING PROTEIN 1A"/>
    <property type="match status" value="1"/>
</dbReference>
<dbReference type="AlphaFoldDB" id="A0A3E2BKQ1"/>
<evidence type="ECO:0000256" key="12">
    <source>
        <dbReference type="ARBA" id="ARBA00022801"/>
    </source>
</evidence>
<name>A0A3E2BKQ1_9BACT</name>
<dbReference type="InterPro" id="IPR050396">
    <property type="entry name" value="Glycosyltr_51/Transpeptidase"/>
</dbReference>
<comment type="catalytic activity">
    <reaction evidence="23">
        <text>[GlcNAc-(1-&gt;4)-Mur2Ac(oyl-L-Ala-gamma-D-Glu-L-Lys-D-Ala-D-Ala)](n)-di-trans,octa-cis-undecaprenyl diphosphate + beta-D-GlcNAc-(1-&gt;4)-Mur2Ac(oyl-L-Ala-gamma-D-Glu-L-Lys-D-Ala-D-Ala)-di-trans,octa-cis-undecaprenyl diphosphate = [GlcNAc-(1-&gt;4)-Mur2Ac(oyl-L-Ala-gamma-D-Glu-L-Lys-D-Ala-D-Ala)](n+1)-di-trans,octa-cis-undecaprenyl diphosphate + di-trans,octa-cis-undecaprenyl diphosphate + H(+)</text>
        <dbReference type="Rhea" id="RHEA:23708"/>
        <dbReference type="Rhea" id="RHEA-COMP:9602"/>
        <dbReference type="Rhea" id="RHEA-COMP:9603"/>
        <dbReference type="ChEBI" id="CHEBI:15378"/>
        <dbReference type="ChEBI" id="CHEBI:58405"/>
        <dbReference type="ChEBI" id="CHEBI:60033"/>
        <dbReference type="ChEBI" id="CHEBI:78435"/>
        <dbReference type="EC" id="2.4.99.28"/>
    </reaction>
</comment>
<keyword evidence="16" id="KW-1133">Transmembrane helix</keyword>
<keyword evidence="12" id="KW-0378">Hydrolase</keyword>
<dbReference type="InterPro" id="IPR012338">
    <property type="entry name" value="Beta-lactam/transpept-like"/>
</dbReference>
<evidence type="ECO:0000256" key="10">
    <source>
        <dbReference type="ARBA" id="ARBA00022679"/>
    </source>
</evidence>
<dbReference type="SUPFAM" id="SSF53955">
    <property type="entry name" value="Lysozyme-like"/>
    <property type="match status" value="1"/>
</dbReference>
<evidence type="ECO:0000256" key="20">
    <source>
        <dbReference type="ARBA" id="ARBA00023316"/>
    </source>
</evidence>
<keyword evidence="20" id="KW-0961">Cell wall biogenesis/degradation</keyword>
<evidence type="ECO:0000256" key="13">
    <source>
        <dbReference type="ARBA" id="ARBA00022960"/>
    </source>
</evidence>
<keyword evidence="7" id="KW-0121">Carboxypeptidase</keyword>
<evidence type="ECO:0000259" key="25">
    <source>
        <dbReference type="Pfam" id="PF00912"/>
    </source>
</evidence>
<evidence type="ECO:0000256" key="5">
    <source>
        <dbReference type="ARBA" id="ARBA00022475"/>
    </source>
</evidence>
<keyword evidence="10" id="KW-0808">Transferase</keyword>
<evidence type="ECO:0000256" key="1">
    <source>
        <dbReference type="ARBA" id="ARBA00004249"/>
    </source>
</evidence>
<comment type="caution">
    <text evidence="27">The sequence shown here is derived from an EMBL/GenBank/DDBJ whole genome shotgun (WGS) entry which is preliminary data.</text>
</comment>
<dbReference type="InterPro" id="IPR023346">
    <property type="entry name" value="Lysozyme-like_dom_sf"/>
</dbReference>
<dbReference type="SUPFAM" id="SSF56601">
    <property type="entry name" value="beta-lactamase/transpeptidase-like"/>
    <property type="match status" value="1"/>
</dbReference>
<comment type="pathway">
    <text evidence="2">Cell wall biogenesis; peptidoglycan biosynthesis.</text>
</comment>
<keyword evidence="8" id="KW-0645">Protease</keyword>
<dbReference type="GO" id="GO:0009252">
    <property type="term" value="P:peptidoglycan biosynthetic process"/>
    <property type="evidence" value="ECO:0007669"/>
    <property type="project" value="UniProtKB-KW"/>
</dbReference>
<reference evidence="27 28" key="1">
    <citation type="submission" date="2018-08" db="EMBL/GenBank/DDBJ databases">
        <title>Genome analysis of the thermophilic bacterium of the candidate phylum Aminicenantes from deep subsurface aquifer revealed its physiology and ecological role.</title>
        <authorList>
            <person name="Kadnikov V.V."/>
            <person name="Mardanov A.V."/>
            <person name="Beletsky A.V."/>
            <person name="Karnachuk O.V."/>
            <person name="Ravin N.V."/>
        </authorList>
    </citation>
    <scope>NUCLEOTIDE SEQUENCE [LARGE SCALE GENOMIC DNA]</scope>
    <source>
        <strain evidence="27">BY38</strain>
    </source>
</reference>
<evidence type="ECO:0000259" key="24">
    <source>
        <dbReference type="Pfam" id="PF00905"/>
    </source>
</evidence>
<dbReference type="FunFam" id="1.10.3810.10:FF:000003">
    <property type="entry name" value="Penicillin-binding protein 1a"/>
    <property type="match status" value="1"/>
</dbReference>
<evidence type="ECO:0000256" key="22">
    <source>
        <dbReference type="ARBA" id="ARBA00044770"/>
    </source>
</evidence>
<evidence type="ECO:0000256" key="9">
    <source>
        <dbReference type="ARBA" id="ARBA00022676"/>
    </source>
</evidence>
<evidence type="ECO:0000256" key="2">
    <source>
        <dbReference type="ARBA" id="ARBA00004752"/>
    </source>
</evidence>
<evidence type="ECO:0000256" key="19">
    <source>
        <dbReference type="ARBA" id="ARBA00023268"/>
    </source>
</evidence>
<proteinExistence type="predicted"/>
<dbReference type="EMBL" id="QUAH01000011">
    <property type="protein sequence ID" value="RFT15217.1"/>
    <property type="molecule type" value="Genomic_DNA"/>
</dbReference>
<evidence type="ECO:0000313" key="28">
    <source>
        <dbReference type="Proteomes" id="UP000257323"/>
    </source>
</evidence>
<keyword evidence="6" id="KW-0997">Cell inner membrane</keyword>
<organism evidence="27 28">
    <name type="scientific">Candidatus Saccharicenans subterraneus</name>
    <dbReference type="NCBI Taxonomy" id="2508984"/>
    <lineage>
        <taxon>Bacteria</taxon>
        <taxon>Candidatus Aminicenantota</taxon>
        <taxon>Candidatus Aminicenantia</taxon>
        <taxon>Candidatus Aminicenantales</taxon>
        <taxon>Candidatus Saccharicenantaceae</taxon>
        <taxon>Candidatus Saccharicenans</taxon>
    </lineage>
</organism>